<sequence>MARRRRLVIRVFVVDHLTGDFVLQQL</sequence>
<name>A0AAD6R509_9ROSI</name>
<dbReference type="Proteomes" id="UP001164929">
    <property type="component" value="Chromosome 4"/>
</dbReference>
<gene>
    <name evidence="1" type="ORF">NC653_012398</name>
</gene>
<evidence type="ECO:0000313" key="1">
    <source>
        <dbReference type="EMBL" id="KAJ7002324.1"/>
    </source>
</evidence>
<protein>
    <submittedName>
        <fullName evidence="1">Uncharacterized protein</fullName>
    </submittedName>
</protein>
<organism evidence="1 2">
    <name type="scientific">Populus alba x Populus x berolinensis</name>
    <dbReference type="NCBI Taxonomy" id="444605"/>
    <lineage>
        <taxon>Eukaryota</taxon>
        <taxon>Viridiplantae</taxon>
        <taxon>Streptophyta</taxon>
        <taxon>Embryophyta</taxon>
        <taxon>Tracheophyta</taxon>
        <taxon>Spermatophyta</taxon>
        <taxon>Magnoliopsida</taxon>
        <taxon>eudicotyledons</taxon>
        <taxon>Gunneridae</taxon>
        <taxon>Pentapetalae</taxon>
        <taxon>rosids</taxon>
        <taxon>fabids</taxon>
        <taxon>Malpighiales</taxon>
        <taxon>Salicaceae</taxon>
        <taxon>Saliceae</taxon>
        <taxon>Populus</taxon>
    </lineage>
</organism>
<proteinExistence type="predicted"/>
<keyword evidence="2" id="KW-1185">Reference proteome</keyword>
<dbReference type="EMBL" id="JAQIZT010000004">
    <property type="protein sequence ID" value="KAJ7002324.1"/>
    <property type="molecule type" value="Genomic_DNA"/>
</dbReference>
<dbReference type="AlphaFoldDB" id="A0AAD6R509"/>
<comment type="caution">
    <text evidence="1">The sequence shown here is derived from an EMBL/GenBank/DDBJ whole genome shotgun (WGS) entry which is preliminary data.</text>
</comment>
<reference evidence="1 2" key="1">
    <citation type="journal article" date="2023" name="Mol. Ecol. Resour.">
        <title>Chromosome-level genome assembly of a triploid poplar Populus alba 'Berolinensis'.</title>
        <authorList>
            <person name="Chen S."/>
            <person name="Yu Y."/>
            <person name="Wang X."/>
            <person name="Wang S."/>
            <person name="Zhang T."/>
            <person name="Zhou Y."/>
            <person name="He R."/>
            <person name="Meng N."/>
            <person name="Wang Y."/>
            <person name="Liu W."/>
            <person name="Liu Z."/>
            <person name="Liu J."/>
            <person name="Guo Q."/>
            <person name="Huang H."/>
            <person name="Sederoff R.R."/>
            <person name="Wang G."/>
            <person name="Qu G."/>
            <person name="Chen S."/>
        </authorList>
    </citation>
    <scope>NUCLEOTIDE SEQUENCE [LARGE SCALE GENOMIC DNA]</scope>
    <source>
        <strain evidence="1">SC-2020</strain>
    </source>
</reference>
<evidence type="ECO:0000313" key="2">
    <source>
        <dbReference type="Proteomes" id="UP001164929"/>
    </source>
</evidence>
<accession>A0AAD6R509</accession>